<dbReference type="EC" id="2.3.-.-" evidence="4"/>
<reference evidence="5" key="1">
    <citation type="journal article" date="2019" name="Int. J. Syst. Evol. Microbiol.">
        <title>The Global Catalogue of Microorganisms (GCM) 10K type strain sequencing project: providing services to taxonomists for standard genome sequencing and annotation.</title>
        <authorList>
            <consortium name="The Broad Institute Genomics Platform"/>
            <consortium name="The Broad Institute Genome Sequencing Center for Infectious Disease"/>
            <person name="Wu L."/>
            <person name="Ma J."/>
        </authorList>
    </citation>
    <scope>NUCLEOTIDE SEQUENCE [LARGE SCALE GENOMIC DNA]</scope>
    <source>
        <strain evidence="5">KCTC 42107</strain>
    </source>
</reference>
<evidence type="ECO:0000313" key="4">
    <source>
        <dbReference type="EMBL" id="MFD2603585.1"/>
    </source>
</evidence>
<dbReference type="InterPro" id="IPR000182">
    <property type="entry name" value="GNAT_dom"/>
</dbReference>
<keyword evidence="1 4" id="KW-0808">Transferase</keyword>
<protein>
    <submittedName>
        <fullName evidence="4">GNAT family N-acetyltransferase</fullName>
        <ecNumber evidence="4">2.3.-.-</ecNumber>
    </submittedName>
</protein>
<evidence type="ECO:0000313" key="5">
    <source>
        <dbReference type="Proteomes" id="UP001597480"/>
    </source>
</evidence>
<dbReference type="InterPro" id="IPR016181">
    <property type="entry name" value="Acyl_CoA_acyltransferase"/>
</dbReference>
<dbReference type="PANTHER" id="PTHR43072:SF23">
    <property type="entry name" value="UPF0039 PROTEIN C11D3.02C"/>
    <property type="match status" value="1"/>
</dbReference>
<evidence type="ECO:0000256" key="2">
    <source>
        <dbReference type="ARBA" id="ARBA00023315"/>
    </source>
</evidence>
<evidence type="ECO:0000259" key="3">
    <source>
        <dbReference type="PROSITE" id="PS51186"/>
    </source>
</evidence>
<dbReference type="Gene3D" id="3.40.630.30">
    <property type="match status" value="1"/>
</dbReference>
<dbReference type="Proteomes" id="UP001597480">
    <property type="component" value="Unassembled WGS sequence"/>
</dbReference>
<dbReference type="Pfam" id="PF00583">
    <property type="entry name" value="Acetyltransf_1"/>
    <property type="match status" value="1"/>
</dbReference>
<dbReference type="PANTHER" id="PTHR43072">
    <property type="entry name" value="N-ACETYLTRANSFERASE"/>
    <property type="match status" value="1"/>
</dbReference>
<dbReference type="CDD" id="cd04301">
    <property type="entry name" value="NAT_SF"/>
    <property type="match status" value="1"/>
</dbReference>
<dbReference type="GO" id="GO:0016746">
    <property type="term" value="F:acyltransferase activity"/>
    <property type="evidence" value="ECO:0007669"/>
    <property type="project" value="UniProtKB-KW"/>
</dbReference>
<accession>A0ABW5NZ11</accession>
<feature type="domain" description="N-acetyltransferase" evidence="3">
    <location>
        <begin position="3"/>
        <end position="165"/>
    </location>
</feature>
<proteinExistence type="predicted"/>
<dbReference type="PROSITE" id="PS51186">
    <property type="entry name" value="GNAT"/>
    <property type="match status" value="1"/>
</dbReference>
<gene>
    <name evidence="4" type="ORF">ACFSR3_16080</name>
</gene>
<dbReference type="EMBL" id="JBHUMD010000030">
    <property type="protein sequence ID" value="MFD2603585.1"/>
    <property type="molecule type" value="Genomic_DNA"/>
</dbReference>
<organism evidence="4 5">
    <name type="scientific">Flavobacterium suzhouense</name>
    <dbReference type="NCBI Taxonomy" id="1529638"/>
    <lineage>
        <taxon>Bacteria</taxon>
        <taxon>Pseudomonadati</taxon>
        <taxon>Bacteroidota</taxon>
        <taxon>Flavobacteriia</taxon>
        <taxon>Flavobacteriales</taxon>
        <taxon>Flavobacteriaceae</taxon>
        <taxon>Flavobacterium</taxon>
    </lineage>
</organism>
<evidence type="ECO:0000256" key="1">
    <source>
        <dbReference type="ARBA" id="ARBA00022679"/>
    </source>
</evidence>
<keyword evidence="2 4" id="KW-0012">Acyltransferase</keyword>
<sequence>MQTNTRPAETKDLPAILEIINHNILHSTAVYDYESKSMDDMQVWFTERQQDGFKVIVAEYDNKVAGYAAYGMFKPKKGYQFTVEHSVYVSDNFQGKGIGKILMADLIAIAKAEGIHSMIGVIDADNKSSIEFHKQFGFKETGFLKEAGFKFGRWLDVTFMQLILE</sequence>
<name>A0ABW5NZ11_9FLAO</name>
<keyword evidence="5" id="KW-1185">Reference proteome</keyword>
<comment type="caution">
    <text evidence="4">The sequence shown here is derived from an EMBL/GenBank/DDBJ whole genome shotgun (WGS) entry which is preliminary data.</text>
</comment>
<dbReference type="SUPFAM" id="SSF55729">
    <property type="entry name" value="Acyl-CoA N-acyltransferases (Nat)"/>
    <property type="match status" value="1"/>
</dbReference>
<dbReference type="RefSeq" id="WP_379822435.1">
    <property type="nucleotide sequence ID" value="NZ_JBHUMD010000030.1"/>
</dbReference>